<sequence>MEHANIREASNDRWFNVINYTVLTLFLIIVMYPLVFIVSASFSSPDAVISGKVWLWPVQPTLDGYAAVFKHKLIWSSFRNSVIYTVLGTAINVALTIMAAYPLARRDLYGKNAVMLLLVFTTMFSGGLIPSYLLVKDLGMLNTIWSMILPGALSVFNVIITRTYFKTTIPEELLEAAQLDGCNDFKFVWNVVIPLSGPIIAVITLYSAVGYWNQYFNALIYLKQPSLYPLQLVLRDILVQNEVDPAMLSDLGQEANREGLRALLKYSLIVVSSLPLMMIYPFVQKHFVKGVMIGSLKG</sequence>
<dbReference type="PANTHER" id="PTHR43744">
    <property type="entry name" value="ABC TRANSPORTER PERMEASE PROTEIN MG189-RELATED-RELATED"/>
    <property type="match status" value="1"/>
</dbReference>
<evidence type="ECO:0000256" key="6">
    <source>
        <dbReference type="ARBA" id="ARBA00023136"/>
    </source>
</evidence>
<dbReference type="SUPFAM" id="SSF161098">
    <property type="entry name" value="MetI-like"/>
    <property type="match status" value="1"/>
</dbReference>
<dbReference type="Gene3D" id="1.10.3720.10">
    <property type="entry name" value="MetI-like"/>
    <property type="match status" value="1"/>
</dbReference>
<keyword evidence="2 7" id="KW-0813">Transport</keyword>
<keyword evidence="5 7" id="KW-1133">Transmembrane helix</keyword>
<feature type="transmembrane region" description="Helical" evidence="7">
    <location>
        <begin position="140"/>
        <end position="160"/>
    </location>
</feature>
<evidence type="ECO:0000313" key="9">
    <source>
        <dbReference type="EMBL" id="MCY9694998.1"/>
    </source>
</evidence>
<dbReference type="EMBL" id="JAMDMX010000058">
    <property type="protein sequence ID" value="MCY9694998.1"/>
    <property type="molecule type" value="Genomic_DNA"/>
</dbReference>
<evidence type="ECO:0000256" key="5">
    <source>
        <dbReference type="ARBA" id="ARBA00022989"/>
    </source>
</evidence>
<evidence type="ECO:0000256" key="1">
    <source>
        <dbReference type="ARBA" id="ARBA00004651"/>
    </source>
</evidence>
<comment type="similarity">
    <text evidence="7">Belongs to the binding-protein-dependent transport system permease family.</text>
</comment>
<feature type="transmembrane region" description="Helical" evidence="7">
    <location>
        <begin position="113"/>
        <end position="134"/>
    </location>
</feature>
<accession>A0ABT4GG10</accession>
<evidence type="ECO:0000259" key="8">
    <source>
        <dbReference type="PROSITE" id="PS50928"/>
    </source>
</evidence>
<keyword evidence="3" id="KW-1003">Cell membrane</keyword>
<feature type="transmembrane region" description="Helical" evidence="7">
    <location>
        <begin position="187"/>
        <end position="209"/>
    </location>
</feature>
<dbReference type="PROSITE" id="PS50928">
    <property type="entry name" value="ABC_TM1"/>
    <property type="match status" value="1"/>
</dbReference>
<dbReference type="Pfam" id="PF00528">
    <property type="entry name" value="BPD_transp_1"/>
    <property type="match status" value="1"/>
</dbReference>
<evidence type="ECO:0000256" key="2">
    <source>
        <dbReference type="ARBA" id="ARBA00022448"/>
    </source>
</evidence>
<organism evidence="9 10">
    <name type="scientific">Paenibacillus alginolyticus</name>
    <dbReference type="NCBI Taxonomy" id="59839"/>
    <lineage>
        <taxon>Bacteria</taxon>
        <taxon>Bacillati</taxon>
        <taxon>Bacillota</taxon>
        <taxon>Bacilli</taxon>
        <taxon>Bacillales</taxon>
        <taxon>Paenibacillaceae</taxon>
        <taxon>Paenibacillus</taxon>
    </lineage>
</organism>
<dbReference type="RefSeq" id="WP_268616505.1">
    <property type="nucleotide sequence ID" value="NZ_JAMDMX010000058.1"/>
</dbReference>
<dbReference type="PANTHER" id="PTHR43744:SF9">
    <property type="entry name" value="POLYGALACTURONAN_RHAMNOGALACTURONAN TRANSPORT SYSTEM PERMEASE PROTEIN YTCP"/>
    <property type="match status" value="1"/>
</dbReference>
<dbReference type="CDD" id="cd06261">
    <property type="entry name" value="TM_PBP2"/>
    <property type="match status" value="1"/>
</dbReference>
<feature type="transmembrane region" description="Helical" evidence="7">
    <location>
        <begin position="20"/>
        <end position="42"/>
    </location>
</feature>
<keyword evidence="4 7" id="KW-0812">Transmembrane</keyword>
<feature type="domain" description="ABC transmembrane type-1" evidence="8">
    <location>
        <begin position="78"/>
        <end position="280"/>
    </location>
</feature>
<comment type="subcellular location">
    <subcellularLocation>
        <location evidence="1 7">Cell membrane</location>
        <topology evidence="1 7">Multi-pass membrane protein</topology>
    </subcellularLocation>
</comment>
<keyword evidence="10" id="KW-1185">Reference proteome</keyword>
<dbReference type="Proteomes" id="UP001527099">
    <property type="component" value="Unassembled WGS sequence"/>
</dbReference>
<evidence type="ECO:0000313" key="10">
    <source>
        <dbReference type="Proteomes" id="UP001527099"/>
    </source>
</evidence>
<evidence type="ECO:0000256" key="3">
    <source>
        <dbReference type="ARBA" id="ARBA00022475"/>
    </source>
</evidence>
<comment type="caution">
    <text evidence="9">The sequence shown here is derived from an EMBL/GenBank/DDBJ whole genome shotgun (WGS) entry which is preliminary data.</text>
</comment>
<gene>
    <name evidence="9" type="ORF">M5X19_19135</name>
</gene>
<keyword evidence="6 7" id="KW-0472">Membrane</keyword>
<reference evidence="9 10" key="1">
    <citation type="submission" date="2022-05" db="EMBL/GenBank/DDBJ databases">
        <title>Genome Sequencing of Bee-Associated Microbes.</title>
        <authorList>
            <person name="Dunlap C."/>
        </authorList>
    </citation>
    <scope>NUCLEOTIDE SEQUENCE [LARGE SCALE GENOMIC DNA]</scope>
    <source>
        <strain evidence="9 10">NRRL B-14421</strain>
    </source>
</reference>
<protein>
    <submittedName>
        <fullName evidence="9">Carbohydrate ABC transporter permease</fullName>
    </submittedName>
</protein>
<dbReference type="InterPro" id="IPR035906">
    <property type="entry name" value="MetI-like_sf"/>
</dbReference>
<feature type="transmembrane region" description="Helical" evidence="7">
    <location>
        <begin position="263"/>
        <end position="283"/>
    </location>
</feature>
<feature type="transmembrane region" description="Helical" evidence="7">
    <location>
        <begin position="82"/>
        <end position="101"/>
    </location>
</feature>
<evidence type="ECO:0000256" key="4">
    <source>
        <dbReference type="ARBA" id="ARBA00022692"/>
    </source>
</evidence>
<name>A0ABT4GG10_9BACL</name>
<proteinExistence type="inferred from homology"/>
<dbReference type="InterPro" id="IPR000515">
    <property type="entry name" value="MetI-like"/>
</dbReference>
<evidence type="ECO:0000256" key="7">
    <source>
        <dbReference type="RuleBase" id="RU363032"/>
    </source>
</evidence>